<evidence type="ECO:0008006" key="3">
    <source>
        <dbReference type="Google" id="ProtNLM"/>
    </source>
</evidence>
<evidence type="ECO:0000313" key="1">
    <source>
        <dbReference type="EMBL" id="MDG3007489.1"/>
    </source>
</evidence>
<dbReference type="RefSeq" id="WP_277863767.1">
    <property type="nucleotide sequence ID" value="NZ_JARRAG010000002.1"/>
</dbReference>
<gene>
    <name evidence="1" type="ORF">PZE19_27310</name>
</gene>
<keyword evidence="2" id="KW-1185">Reference proteome</keyword>
<accession>A0ABT6FIX5</accession>
<evidence type="ECO:0000313" key="2">
    <source>
        <dbReference type="Proteomes" id="UP001216907"/>
    </source>
</evidence>
<dbReference type="EMBL" id="JARRAG010000002">
    <property type="protein sequence ID" value="MDG3007489.1"/>
    <property type="molecule type" value="Genomic_DNA"/>
</dbReference>
<organism evidence="1 2">
    <name type="scientific">Paludisphaera mucosa</name>
    <dbReference type="NCBI Taxonomy" id="3030827"/>
    <lineage>
        <taxon>Bacteria</taxon>
        <taxon>Pseudomonadati</taxon>
        <taxon>Planctomycetota</taxon>
        <taxon>Planctomycetia</taxon>
        <taxon>Isosphaerales</taxon>
        <taxon>Isosphaeraceae</taxon>
        <taxon>Paludisphaera</taxon>
    </lineage>
</organism>
<reference evidence="1 2" key="1">
    <citation type="submission" date="2023-03" db="EMBL/GenBank/DDBJ databases">
        <title>Paludisphaera mucosa sp. nov. a novel planctomycete from northern fen.</title>
        <authorList>
            <person name="Ivanova A."/>
        </authorList>
    </citation>
    <scope>NUCLEOTIDE SEQUENCE [LARGE SCALE GENOMIC DNA]</scope>
    <source>
        <strain evidence="1 2">Pla2</strain>
    </source>
</reference>
<proteinExistence type="predicted"/>
<name>A0ABT6FIX5_9BACT</name>
<protein>
    <recommendedName>
        <fullName evidence="3">Septal ring lytic transglycosylase RlpA family lipoprotein</fullName>
    </recommendedName>
</protein>
<comment type="caution">
    <text evidence="1">The sequence shown here is derived from an EMBL/GenBank/DDBJ whole genome shotgun (WGS) entry which is preliminary data.</text>
</comment>
<dbReference type="PROSITE" id="PS51257">
    <property type="entry name" value="PROKAR_LIPOPROTEIN"/>
    <property type="match status" value="1"/>
</dbReference>
<sequence>MDQPQPRRPHPFATVAAALGLAWAAALSGCARDRYYTSTPEAGTGVGRVAQRPVLETPQAKPLFVGGYAGADYNRATRPTPLRNRPMSGE</sequence>
<dbReference type="Proteomes" id="UP001216907">
    <property type="component" value="Unassembled WGS sequence"/>
</dbReference>